<reference evidence="1 2" key="1">
    <citation type="submission" date="2019-09" db="EMBL/GenBank/DDBJ databases">
        <authorList>
            <person name="Chandra G."/>
            <person name="Truman W A."/>
        </authorList>
    </citation>
    <scope>NUCLEOTIDE SEQUENCE [LARGE SCALE GENOMIC DNA]</scope>
    <source>
        <strain evidence="1">PS723</strain>
    </source>
</reference>
<dbReference type="Proteomes" id="UP000379480">
    <property type="component" value="Unassembled WGS sequence"/>
</dbReference>
<evidence type="ECO:0000313" key="2">
    <source>
        <dbReference type="Proteomes" id="UP000379480"/>
    </source>
</evidence>
<dbReference type="OrthoDB" id="6919720at2"/>
<dbReference type="RefSeq" id="WP_150805630.1">
    <property type="nucleotide sequence ID" value="NZ_CABVHY010000023.1"/>
</dbReference>
<name>A0A5E7E6B9_PSEFL</name>
<evidence type="ECO:0000313" key="1">
    <source>
        <dbReference type="EMBL" id="VVO22261.1"/>
    </source>
</evidence>
<dbReference type="AlphaFoldDB" id="A0A5E7E6B9"/>
<protein>
    <submittedName>
        <fullName evidence="1">Uncharacterized protein</fullName>
    </submittedName>
</protein>
<accession>A0A5E7E6B9</accession>
<sequence>MNSAKTETDYFNQEHVHTVDDGRGAREVYLDGVKVNHVTFADTQLGLIIAHYNPLEIIPGTEYLDGYHAWGDVRVESKELSDE</sequence>
<organism evidence="1 2">
    <name type="scientific">Pseudomonas fluorescens</name>
    <dbReference type="NCBI Taxonomy" id="294"/>
    <lineage>
        <taxon>Bacteria</taxon>
        <taxon>Pseudomonadati</taxon>
        <taxon>Pseudomonadota</taxon>
        <taxon>Gammaproteobacteria</taxon>
        <taxon>Pseudomonadales</taxon>
        <taxon>Pseudomonadaceae</taxon>
        <taxon>Pseudomonas</taxon>
    </lineage>
</organism>
<gene>
    <name evidence="1" type="ORF">PS723_04306</name>
</gene>
<dbReference type="EMBL" id="CABVHY010000023">
    <property type="protein sequence ID" value="VVO22261.1"/>
    <property type="molecule type" value="Genomic_DNA"/>
</dbReference>
<proteinExistence type="predicted"/>